<accession>A0A1Y1VGE2</accession>
<dbReference type="OrthoDB" id="2132473at2759"/>
<dbReference type="PANTHER" id="PTHR36033">
    <property type="entry name" value="NUCLEIC ACID-BINDING PROTEINS SUPERFAMILY"/>
    <property type="match status" value="1"/>
</dbReference>
<dbReference type="InterPro" id="IPR012340">
    <property type="entry name" value="NA-bd_OB-fold"/>
</dbReference>
<reference evidence="4 5" key="2">
    <citation type="submission" date="2016-08" db="EMBL/GenBank/DDBJ databases">
        <title>Pervasive Adenine N6-methylation of Active Genes in Fungi.</title>
        <authorList>
            <consortium name="DOE Joint Genome Institute"/>
            <person name="Mondo S.J."/>
            <person name="Dannebaum R.O."/>
            <person name="Kuo R.C."/>
            <person name="Labutti K."/>
            <person name="Haridas S."/>
            <person name="Kuo A."/>
            <person name="Salamov A."/>
            <person name="Ahrendt S.R."/>
            <person name="Lipzen A."/>
            <person name="Sullivan W."/>
            <person name="Andreopoulos W.B."/>
            <person name="Clum A."/>
            <person name="Lindquist E."/>
            <person name="Daum C."/>
            <person name="Ramamoorthy G.K."/>
            <person name="Gryganskyi A."/>
            <person name="Culley D."/>
            <person name="Magnuson J.K."/>
            <person name="James T.Y."/>
            <person name="O'Malley M.A."/>
            <person name="Stajich J.E."/>
            <person name="Spatafora J.W."/>
            <person name="Visel A."/>
            <person name="Grigoriev I.V."/>
        </authorList>
    </citation>
    <scope>NUCLEOTIDE SEQUENCE [LARGE SCALE GENOMIC DNA]</scope>
    <source>
        <strain evidence="5">finn</strain>
    </source>
</reference>
<comment type="caution">
    <text evidence="4">The sequence shown here is derived from an EMBL/GenBank/DDBJ whole genome shotgun (WGS) entry which is preliminary data.</text>
</comment>
<dbReference type="AlphaFoldDB" id="A0A1Y1VGE2"/>
<dbReference type="Pfam" id="PF17246">
    <property type="entry name" value="CDC24_OB1"/>
    <property type="match status" value="1"/>
</dbReference>
<evidence type="ECO:0000259" key="1">
    <source>
        <dbReference type="Pfam" id="PF17244"/>
    </source>
</evidence>
<dbReference type="Pfam" id="PF17244">
    <property type="entry name" value="CDC24_OB3"/>
    <property type="match status" value="1"/>
</dbReference>
<evidence type="ECO:0000313" key="4">
    <source>
        <dbReference type="EMBL" id="ORX55429.1"/>
    </source>
</evidence>
<dbReference type="InterPro" id="IPR035203">
    <property type="entry name" value="Cdc24_OB3"/>
</dbReference>
<reference evidence="4 5" key="1">
    <citation type="submission" date="2016-08" db="EMBL/GenBank/DDBJ databases">
        <title>Genomes of anaerobic fungi encode conserved fungal cellulosomes for biomass hydrolysis.</title>
        <authorList>
            <consortium name="DOE Joint Genome Institute"/>
            <person name="Haitjema C.H."/>
            <person name="Gilmore S.P."/>
            <person name="Henske J.K."/>
            <person name="Solomon K.V."/>
            <person name="De Groot R."/>
            <person name="Kuo A."/>
            <person name="Mondo S.J."/>
            <person name="Salamov A.A."/>
            <person name="Labutti K."/>
            <person name="Zhao Z."/>
            <person name="Chiniquy J."/>
            <person name="Barry K."/>
            <person name="Brewer H.M."/>
            <person name="Purvine S.O."/>
            <person name="Wright A.T."/>
            <person name="Boxma B."/>
            <person name="Van Alen T."/>
            <person name="Hackstein J.H."/>
            <person name="Baker S.E."/>
            <person name="Grigoriev I.V."/>
            <person name="O'Malley M.A."/>
        </authorList>
    </citation>
    <scope>NUCLEOTIDE SEQUENCE [LARGE SCALE GENOMIC DNA]</scope>
    <source>
        <strain evidence="5">finn</strain>
    </source>
</reference>
<dbReference type="Pfam" id="PF17245">
    <property type="entry name" value="CDC24_OB2"/>
    <property type="match status" value="1"/>
</dbReference>
<dbReference type="Proteomes" id="UP000193719">
    <property type="component" value="Unassembled WGS sequence"/>
</dbReference>
<dbReference type="InterPro" id="IPR035200">
    <property type="entry name" value="Cdc24_OB2"/>
</dbReference>
<dbReference type="SUPFAM" id="SSF50249">
    <property type="entry name" value="Nucleic acid-binding proteins"/>
    <property type="match status" value="3"/>
</dbReference>
<dbReference type="InterPro" id="IPR035201">
    <property type="entry name" value="Cdc24_OB1"/>
</dbReference>
<dbReference type="EMBL" id="MCFH01000009">
    <property type="protein sequence ID" value="ORX55429.1"/>
    <property type="molecule type" value="Genomic_DNA"/>
</dbReference>
<keyword evidence="5" id="KW-1185">Reference proteome</keyword>
<dbReference type="Gene3D" id="2.40.50.140">
    <property type="entry name" value="Nucleic acid-binding proteins"/>
    <property type="match status" value="2"/>
</dbReference>
<evidence type="ECO:0008006" key="6">
    <source>
        <dbReference type="Google" id="ProtNLM"/>
    </source>
</evidence>
<feature type="domain" description="Cell division control protein 24 OB" evidence="3">
    <location>
        <begin position="4"/>
        <end position="109"/>
    </location>
</feature>
<protein>
    <recommendedName>
        <fullName evidence="6">Cell division control protein 24 OB domain-containing protein</fullName>
    </recommendedName>
</protein>
<name>A0A1Y1VGE2_9FUNG</name>
<evidence type="ECO:0000259" key="2">
    <source>
        <dbReference type="Pfam" id="PF17245"/>
    </source>
</evidence>
<evidence type="ECO:0000259" key="3">
    <source>
        <dbReference type="Pfam" id="PF17246"/>
    </source>
</evidence>
<dbReference type="PANTHER" id="PTHR36033:SF1">
    <property type="entry name" value="NUCLEIC ACID-BINDING PROTEINS SUPERFAMILY"/>
    <property type="match status" value="1"/>
</dbReference>
<proteinExistence type="predicted"/>
<feature type="domain" description="Cell division control protein 24 OB" evidence="2">
    <location>
        <begin position="116"/>
        <end position="239"/>
    </location>
</feature>
<evidence type="ECO:0000313" key="5">
    <source>
        <dbReference type="Proteomes" id="UP000193719"/>
    </source>
</evidence>
<gene>
    <name evidence="4" type="ORF">BCR36DRAFT_347274</name>
</gene>
<feature type="domain" description="Cell division control protein 24 OB" evidence="1">
    <location>
        <begin position="337"/>
        <end position="565"/>
    </location>
</feature>
<sequence>MDFLICIQKTYDILNDINKTRKNKSRSNKISWNWIASHLIKLFNQYPAGITYAIVFSELEMEIDNYTQIKNDNGKKFESIQNIYERSEVSFNSIFNVTLKEIKTIPQTNINVFSLQEIDSNCTIDMIVHQKFFNVIEKFKNTLFRRPLNVKFTRTQVIKGMNPKLLPTEYIIITLNYKEHIGFISECLDKMSIDDILNNKVLNQEISIIVKIKEIKETKTYKPDKDTKMEQKEIIISDTKSQNTMSLFLYDEQISFVRLLKNGDYIAIYNPQIDYDKENKKILNYCLDTIFIKIEKEEKQNIKHLKLSSQSELCNIPEDDNGILDFSQFQERLYLCDLRNNTKNVSIFCQIIYIGNNNPIIVDNAIKNRIGIKIQDNTGIRDITLWDNLALQMLKYKVGYYIFIENLITSDYIDNTFYINGIEEFNCKIYNVNCLKSIISSPSFRQINYLSELKSKNEDNVFCYCNAVIIGWKKRLDDDLYYFAHSNCEKALSRHNGIDFCDQCASPINNEDIVSLYAIDWVIDDGTSVLTVSADSSISTEIIGVSINIFKNQNQDVKENILNDIIGNEFIFGICTLPRNEYRIDCICQPEFEEYDIKNYIKKFS</sequence>
<organism evidence="4 5">
    <name type="scientific">Piromyces finnis</name>
    <dbReference type="NCBI Taxonomy" id="1754191"/>
    <lineage>
        <taxon>Eukaryota</taxon>
        <taxon>Fungi</taxon>
        <taxon>Fungi incertae sedis</taxon>
        <taxon>Chytridiomycota</taxon>
        <taxon>Chytridiomycota incertae sedis</taxon>
        <taxon>Neocallimastigomycetes</taxon>
        <taxon>Neocallimastigales</taxon>
        <taxon>Neocallimastigaceae</taxon>
        <taxon>Piromyces</taxon>
    </lineage>
</organism>